<evidence type="ECO:0000313" key="3">
    <source>
        <dbReference type="Proteomes" id="UP001066276"/>
    </source>
</evidence>
<accession>A0AAV7WX57</accession>
<reference evidence="2" key="1">
    <citation type="journal article" date="2022" name="bioRxiv">
        <title>Sequencing and chromosome-scale assembly of the giantPleurodeles waltlgenome.</title>
        <authorList>
            <person name="Brown T."/>
            <person name="Elewa A."/>
            <person name="Iarovenko S."/>
            <person name="Subramanian E."/>
            <person name="Araus A.J."/>
            <person name="Petzold A."/>
            <person name="Susuki M."/>
            <person name="Suzuki K.-i.T."/>
            <person name="Hayashi T."/>
            <person name="Toyoda A."/>
            <person name="Oliveira C."/>
            <person name="Osipova E."/>
            <person name="Leigh N.D."/>
            <person name="Simon A."/>
            <person name="Yun M.H."/>
        </authorList>
    </citation>
    <scope>NUCLEOTIDE SEQUENCE</scope>
    <source>
        <strain evidence="2">20211129_DDA</strain>
        <tissue evidence="2">Liver</tissue>
    </source>
</reference>
<dbReference type="EMBL" id="JANPWB010000001">
    <property type="protein sequence ID" value="KAJ1217028.1"/>
    <property type="molecule type" value="Genomic_DNA"/>
</dbReference>
<dbReference type="AlphaFoldDB" id="A0AAV7WX57"/>
<keyword evidence="3" id="KW-1185">Reference proteome</keyword>
<evidence type="ECO:0000256" key="1">
    <source>
        <dbReference type="SAM" id="MobiDB-lite"/>
    </source>
</evidence>
<organism evidence="2 3">
    <name type="scientific">Pleurodeles waltl</name>
    <name type="common">Iberian ribbed newt</name>
    <dbReference type="NCBI Taxonomy" id="8319"/>
    <lineage>
        <taxon>Eukaryota</taxon>
        <taxon>Metazoa</taxon>
        <taxon>Chordata</taxon>
        <taxon>Craniata</taxon>
        <taxon>Vertebrata</taxon>
        <taxon>Euteleostomi</taxon>
        <taxon>Amphibia</taxon>
        <taxon>Batrachia</taxon>
        <taxon>Caudata</taxon>
        <taxon>Salamandroidea</taxon>
        <taxon>Salamandridae</taxon>
        <taxon>Pleurodelinae</taxon>
        <taxon>Pleurodeles</taxon>
    </lineage>
</organism>
<protein>
    <submittedName>
        <fullName evidence="2">Uncharacterized protein</fullName>
    </submittedName>
</protein>
<comment type="caution">
    <text evidence="2">The sequence shown here is derived from an EMBL/GenBank/DDBJ whole genome shotgun (WGS) entry which is preliminary data.</text>
</comment>
<evidence type="ECO:0000313" key="2">
    <source>
        <dbReference type="EMBL" id="KAJ1217028.1"/>
    </source>
</evidence>
<gene>
    <name evidence="2" type="ORF">NDU88_004625</name>
</gene>
<sequence length="82" mass="8519">MRSGGCRMQRHRGSDGRIFFSTGGIFRKWCCGGTQPAVAKPAGRGGALRPCAAGPALELGNDAPGGPAKSREDESIMETALQ</sequence>
<name>A0AAV7WX57_PLEWA</name>
<feature type="region of interest" description="Disordered" evidence="1">
    <location>
        <begin position="54"/>
        <end position="82"/>
    </location>
</feature>
<dbReference type="Proteomes" id="UP001066276">
    <property type="component" value="Chromosome 1_1"/>
</dbReference>
<proteinExistence type="predicted"/>